<dbReference type="InterPro" id="IPR001638">
    <property type="entry name" value="Solute-binding_3/MltF_N"/>
</dbReference>
<dbReference type="Gene3D" id="3.40.190.10">
    <property type="entry name" value="Periplasmic binding protein-like II"/>
    <property type="match status" value="1"/>
</dbReference>
<evidence type="ECO:0000313" key="5">
    <source>
        <dbReference type="EMBL" id="SOC56935.1"/>
    </source>
</evidence>
<evidence type="ECO:0000259" key="4">
    <source>
        <dbReference type="Pfam" id="PF00497"/>
    </source>
</evidence>
<evidence type="ECO:0000256" key="2">
    <source>
        <dbReference type="SAM" id="MobiDB-lite"/>
    </source>
</evidence>
<accession>A0A285VSA5</accession>
<feature type="signal peptide" evidence="3">
    <location>
        <begin position="1"/>
        <end position="27"/>
    </location>
</feature>
<organism evidence="5 6">
    <name type="scientific">Ornithinimicrobium cerasi</name>
    <dbReference type="NCBI Taxonomy" id="2248773"/>
    <lineage>
        <taxon>Bacteria</taxon>
        <taxon>Bacillati</taxon>
        <taxon>Actinomycetota</taxon>
        <taxon>Actinomycetes</taxon>
        <taxon>Micrococcales</taxon>
        <taxon>Ornithinimicrobiaceae</taxon>
        <taxon>Ornithinimicrobium</taxon>
    </lineage>
</organism>
<proteinExistence type="predicted"/>
<name>A0A285VSA5_9MICO</name>
<evidence type="ECO:0000256" key="3">
    <source>
        <dbReference type="SAM" id="SignalP"/>
    </source>
</evidence>
<dbReference type="EMBL" id="OBQK01000010">
    <property type="protein sequence ID" value="SOC56935.1"/>
    <property type="molecule type" value="Genomic_DNA"/>
</dbReference>
<feature type="region of interest" description="Disordered" evidence="2">
    <location>
        <begin position="46"/>
        <end position="68"/>
    </location>
</feature>
<dbReference type="SUPFAM" id="SSF53850">
    <property type="entry name" value="Periplasmic binding protein-like II"/>
    <property type="match status" value="1"/>
</dbReference>
<feature type="domain" description="Solute-binding protein family 3/N-terminal" evidence="4">
    <location>
        <begin position="45"/>
        <end position="159"/>
    </location>
</feature>
<gene>
    <name evidence="5" type="ORF">SAMN05421879_11014</name>
</gene>
<dbReference type="Proteomes" id="UP000219688">
    <property type="component" value="Unassembled WGS sequence"/>
</dbReference>
<protein>
    <submittedName>
        <fullName evidence="5">Extracellular solute-binding protein, family 3</fullName>
    </submittedName>
</protein>
<dbReference type="Pfam" id="PF00497">
    <property type="entry name" value="SBP_bac_3"/>
    <property type="match status" value="1"/>
</dbReference>
<dbReference type="PROSITE" id="PS51257">
    <property type="entry name" value="PROKAR_LIPOPROTEIN"/>
    <property type="match status" value="1"/>
</dbReference>
<feature type="chain" id="PRO_5039339439" evidence="3">
    <location>
        <begin position="28"/>
        <end position="163"/>
    </location>
</feature>
<evidence type="ECO:0000256" key="1">
    <source>
        <dbReference type="ARBA" id="ARBA00022729"/>
    </source>
</evidence>
<dbReference type="PANTHER" id="PTHR35936">
    <property type="entry name" value="MEMBRANE-BOUND LYTIC MUREIN TRANSGLYCOSYLASE F"/>
    <property type="match status" value="1"/>
</dbReference>
<dbReference type="RefSeq" id="WP_097188796.1">
    <property type="nucleotide sequence ID" value="NZ_OBQK01000010.1"/>
</dbReference>
<keyword evidence="1 3" id="KW-0732">Signal</keyword>
<evidence type="ECO:0000313" key="6">
    <source>
        <dbReference type="Proteomes" id="UP000219688"/>
    </source>
</evidence>
<dbReference type="AlphaFoldDB" id="A0A285VSA5"/>
<sequence>MASPPARARVLAVGLLSAALLGGCVVSIPTDPDGTLDRVRTSGELRVGVSPHPPFTTLPATPDGEPGGTEVELVEQFARAQGAEPEYVVEGEEELVRLLEEGELDVVVGGLTSKSPWSKKVGLTRPYLETSEHGRTVKHVMAVVRGENLLMSELERFLDEEAG</sequence>
<keyword evidence="6" id="KW-1185">Reference proteome</keyword>
<reference evidence="6" key="1">
    <citation type="submission" date="2017-08" db="EMBL/GenBank/DDBJ databases">
        <authorList>
            <person name="Varghese N."/>
            <person name="Submissions S."/>
        </authorList>
    </citation>
    <scope>NUCLEOTIDE SEQUENCE [LARGE SCALE GENOMIC DNA]</scope>
    <source>
        <strain evidence="6">USBA17B2</strain>
    </source>
</reference>